<protein>
    <submittedName>
        <fullName evidence="2">Uncharacterized protein</fullName>
    </submittedName>
</protein>
<gene>
    <name evidence="2" type="ORF">CYMTET_37560</name>
</gene>
<dbReference type="AlphaFoldDB" id="A0AAE0CDP1"/>
<sequence>MGIPTIPPSSAIPTTSFLTPYPTVLPTTFLPTILEAVLNESVSSTITFLALSITSFDSTTFTSTFRTEFTEQMAAAAAVPTSNVAVTTITAGSTAVSSIVYFAAMDTAASTSFKWLLASSLSSIFTYSSFQAYGPVSSSSISTSSVGLAPSLSPPPAPHPQNLSSSHPLTELPTHAPSASPTLVPTASPITHPPSPPEAVASTALTFVFEDLSMSYLSTNQSAHDAFVLEFKHSVAVEAKDDFWGFSERVGKTERVVEHALQLFGL</sequence>
<organism evidence="2 3">
    <name type="scientific">Cymbomonas tetramitiformis</name>
    <dbReference type="NCBI Taxonomy" id="36881"/>
    <lineage>
        <taxon>Eukaryota</taxon>
        <taxon>Viridiplantae</taxon>
        <taxon>Chlorophyta</taxon>
        <taxon>Pyramimonadophyceae</taxon>
        <taxon>Pyramimonadales</taxon>
        <taxon>Pyramimonadaceae</taxon>
        <taxon>Cymbomonas</taxon>
    </lineage>
</organism>
<evidence type="ECO:0000313" key="2">
    <source>
        <dbReference type="EMBL" id="KAK3253168.1"/>
    </source>
</evidence>
<evidence type="ECO:0000256" key="1">
    <source>
        <dbReference type="SAM" id="MobiDB-lite"/>
    </source>
</evidence>
<feature type="compositionally biased region" description="Polar residues" evidence="1">
    <location>
        <begin position="177"/>
        <end position="189"/>
    </location>
</feature>
<proteinExistence type="predicted"/>
<evidence type="ECO:0000313" key="3">
    <source>
        <dbReference type="Proteomes" id="UP001190700"/>
    </source>
</evidence>
<accession>A0AAE0CDP1</accession>
<reference evidence="2 3" key="1">
    <citation type="journal article" date="2015" name="Genome Biol. Evol.">
        <title>Comparative Genomics of a Bacterivorous Green Alga Reveals Evolutionary Causalities and Consequences of Phago-Mixotrophic Mode of Nutrition.</title>
        <authorList>
            <person name="Burns J.A."/>
            <person name="Paasch A."/>
            <person name="Narechania A."/>
            <person name="Kim E."/>
        </authorList>
    </citation>
    <scope>NUCLEOTIDE SEQUENCE [LARGE SCALE GENOMIC DNA]</scope>
    <source>
        <strain evidence="2 3">PLY_AMNH</strain>
    </source>
</reference>
<keyword evidence="3" id="KW-1185">Reference proteome</keyword>
<comment type="caution">
    <text evidence="2">The sequence shown here is derived from an EMBL/GenBank/DDBJ whole genome shotgun (WGS) entry which is preliminary data.</text>
</comment>
<name>A0AAE0CDP1_9CHLO</name>
<dbReference type="EMBL" id="LGRX02024979">
    <property type="protein sequence ID" value="KAK3253168.1"/>
    <property type="molecule type" value="Genomic_DNA"/>
</dbReference>
<dbReference type="Proteomes" id="UP001190700">
    <property type="component" value="Unassembled WGS sequence"/>
</dbReference>
<feature type="region of interest" description="Disordered" evidence="1">
    <location>
        <begin position="148"/>
        <end position="196"/>
    </location>
</feature>